<evidence type="ECO:0000256" key="1">
    <source>
        <dbReference type="SAM" id="SignalP"/>
    </source>
</evidence>
<gene>
    <name evidence="2" type="ORF">SAMN05192560_2044</name>
</gene>
<reference evidence="3" key="1">
    <citation type="submission" date="2017-06" db="EMBL/GenBank/DDBJ databases">
        <authorList>
            <person name="Varghese N."/>
            <person name="Submissions S."/>
        </authorList>
    </citation>
    <scope>NUCLEOTIDE SEQUENCE [LARGE SCALE GENOMIC DNA]</scope>
    <source>
        <strain evidence="3">Ca-68</strain>
    </source>
</reference>
<proteinExistence type="predicted"/>
<feature type="chain" id="PRO_5012308610" description="Beta/Gamma crystallin" evidence="1">
    <location>
        <begin position="22"/>
        <end position="124"/>
    </location>
</feature>
<dbReference type="AlphaFoldDB" id="A0A239ANT4"/>
<dbReference type="Proteomes" id="UP000198305">
    <property type="component" value="Unassembled WGS sequence"/>
</dbReference>
<dbReference type="RefSeq" id="WP_089376120.1">
    <property type="nucleotide sequence ID" value="NZ_FZOA01000008.1"/>
</dbReference>
<evidence type="ECO:0000313" key="2">
    <source>
        <dbReference type="EMBL" id="SNR97307.1"/>
    </source>
</evidence>
<sequence length="124" mass="14478">MKWFAMALSTWLLVFASVASASPYADKQVFEEDARQGILKEQSSRDHFQFRGLIVTEFDDSLNLCGEMNKSDEPEWTRFIKVFDKGTERFELVWIEPGDAASEVEDFKKDQFGSYWDRRCSSLR</sequence>
<name>A0A239ANT4_9PROT</name>
<dbReference type="OrthoDB" id="9846821at2"/>
<protein>
    <recommendedName>
        <fullName evidence="4">Beta/Gamma crystallin</fullName>
    </recommendedName>
</protein>
<accession>A0A239ANT4</accession>
<dbReference type="EMBL" id="FZOA01000008">
    <property type="protein sequence ID" value="SNR97307.1"/>
    <property type="molecule type" value="Genomic_DNA"/>
</dbReference>
<evidence type="ECO:0008006" key="4">
    <source>
        <dbReference type="Google" id="ProtNLM"/>
    </source>
</evidence>
<organism evidence="2 3">
    <name type="scientific">Methylobacillus rhizosphaerae</name>
    <dbReference type="NCBI Taxonomy" id="551994"/>
    <lineage>
        <taxon>Bacteria</taxon>
        <taxon>Pseudomonadati</taxon>
        <taxon>Pseudomonadota</taxon>
        <taxon>Betaproteobacteria</taxon>
        <taxon>Nitrosomonadales</taxon>
        <taxon>Methylophilaceae</taxon>
        <taxon>Methylobacillus</taxon>
    </lineage>
</organism>
<feature type="signal peptide" evidence="1">
    <location>
        <begin position="1"/>
        <end position="21"/>
    </location>
</feature>
<keyword evidence="3" id="KW-1185">Reference proteome</keyword>
<keyword evidence="1" id="KW-0732">Signal</keyword>
<evidence type="ECO:0000313" key="3">
    <source>
        <dbReference type="Proteomes" id="UP000198305"/>
    </source>
</evidence>